<comment type="catalytic activity">
    <reaction evidence="17">
        <text>GTP + 4 H2O = 2,5-diamino-6-hydroxy-4-(5-phosphoribosylamino)-pyrimidine + formate + 2 phosphate + 3 H(+)</text>
        <dbReference type="Rhea" id="RHEA:23704"/>
        <dbReference type="ChEBI" id="CHEBI:15377"/>
        <dbReference type="ChEBI" id="CHEBI:15378"/>
        <dbReference type="ChEBI" id="CHEBI:15740"/>
        <dbReference type="ChEBI" id="CHEBI:37565"/>
        <dbReference type="ChEBI" id="CHEBI:43474"/>
        <dbReference type="ChEBI" id="CHEBI:58614"/>
        <dbReference type="EC" id="3.5.4.25"/>
    </reaction>
</comment>
<dbReference type="HAMAP" id="MF_00180">
    <property type="entry name" value="RibB"/>
    <property type="match status" value="1"/>
</dbReference>
<dbReference type="InterPro" id="IPR032677">
    <property type="entry name" value="GTP_cyclohydro_II"/>
</dbReference>
<dbReference type="SUPFAM" id="SSF55821">
    <property type="entry name" value="YrdC/RibB"/>
    <property type="match status" value="1"/>
</dbReference>
<evidence type="ECO:0000256" key="7">
    <source>
        <dbReference type="ARBA" id="ARBA00022619"/>
    </source>
</evidence>
<evidence type="ECO:0000313" key="19">
    <source>
        <dbReference type="EMBL" id="SVA43560.1"/>
    </source>
</evidence>
<keyword evidence="13" id="KW-0342">GTP-binding</keyword>
<evidence type="ECO:0000256" key="15">
    <source>
        <dbReference type="ARBA" id="ARBA00023239"/>
    </source>
</evidence>
<dbReference type="PANTHER" id="PTHR21327:SF18">
    <property type="entry name" value="3,4-DIHYDROXY-2-BUTANONE 4-PHOSPHATE SYNTHASE"/>
    <property type="match status" value="1"/>
</dbReference>
<dbReference type="InterPro" id="IPR000926">
    <property type="entry name" value="RibA"/>
</dbReference>
<comment type="cofactor">
    <cofactor evidence="3">
        <name>Zn(2+)</name>
        <dbReference type="ChEBI" id="CHEBI:29105"/>
    </cofactor>
</comment>
<dbReference type="AlphaFoldDB" id="A0A381VTD1"/>
<evidence type="ECO:0000256" key="17">
    <source>
        <dbReference type="ARBA" id="ARBA00049295"/>
    </source>
</evidence>
<evidence type="ECO:0000256" key="8">
    <source>
        <dbReference type="ARBA" id="ARBA00022723"/>
    </source>
</evidence>
<feature type="non-terminal residue" evidence="19">
    <location>
        <position position="1"/>
    </location>
</feature>
<dbReference type="GO" id="GO:0046872">
    <property type="term" value="F:metal ion binding"/>
    <property type="evidence" value="ECO:0007669"/>
    <property type="project" value="UniProtKB-KW"/>
</dbReference>
<dbReference type="HAMAP" id="MF_00179">
    <property type="entry name" value="RibA"/>
    <property type="match status" value="1"/>
</dbReference>
<dbReference type="Pfam" id="PF00926">
    <property type="entry name" value="DHBP_synthase"/>
    <property type="match status" value="1"/>
</dbReference>
<evidence type="ECO:0000256" key="11">
    <source>
        <dbReference type="ARBA" id="ARBA00022833"/>
    </source>
</evidence>
<dbReference type="Gene3D" id="3.90.870.10">
    <property type="entry name" value="DHBP synthase"/>
    <property type="match status" value="1"/>
</dbReference>
<sequence length="412" mass="45467">ISMPLSKIEEAIDDIKNGKMVIVIDDEGRENEGDLTMAAEMVTPAAINFMATYGKGLICVPMLGEHLDKLNLPLMVSNNTARLSTAFTVSVDSLIGTTTGISALDRSNTIRTLVDDETKPEDLGRPGHIFPLRYVEGGVLKRTGQTEASIDLCRLGGLREAAVICEIMADDGHMARMPQLEEFAQQHDIKIVSVEDLILYRRRHERLIERVAEARVPTEYGEFTAVSYSSMVDTQEHVAFVKGDVSQNDPVLVRVHSECLTGDVFGSKRCDCGYQVELALEAIEKYGSGVLLYMRQEGRGIGIHNKLKAYALQDEGYDTLEANVMLGFAPDPRQYGIGAQILEDLGIKKMRLLTNNPTKRVGLEGFGLEVVERIPIIAPPTEENTRYMETKRERMGHILDPIENAPGDGSGD</sequence>
<dbReference type="GO" id="GO:0005829">
    <property type="term" value="C:cytosol"/>
    <property type="evidence" value="ECO:0007669"/>
    <property type="project" value="TreeGrafter"/>
</dbReference>
<evidence type="ECO:0000256" key="12">
    <source>
        <dbReference type="ARBA" id="ARBA00022842"/>
    </source>
</evidence>
<evidence type="ECO:0000256" key="14">
    <source>
        <dbReference type="ARBA" id="ARBA00023211"/>
    </source>
</evidence>
<dbReference type="PANTHER" id="PTHR21327">
    <property type="entry name" value="GTP CYCLOHYDROLASE II-RELATED"/>
    <property type="match status" value="1"/>
</dbReference>
<dbReference type="GO" id="GO:0008686">
    <property type="term" value="F:3,4-dihydroxy-2-butanone-4-phosphate synthase activity"/>
    <property type="evidence" value="ECO:0007669"/>
    <property type="project" value="InterPro"/>
</dbReference>
<accession>A0A381VTD1</accession>
<dbReference type="FunFam" id="3.40.50.10990:FF:000001">
    <property type="entry name" value="Riboflavin biosynthesis protein RibBA"/>
    <property type="match status" value="1"/>
</dbReference>
<keyword evidence="15" id="KW-0456">Lyase</keyword>
<keyword evidence="12" id="KW-0460">Magnesium</keyword>
<keyword evidence="8" id="KW-0479">Metal-binding</keyword>
<evidence type="ECO:0000256" key="4">
    <source>
        <dbReference type="ARBA" id="ARBA00004853"/>
    </source>
</evidence>
<dbReference type="InterPro" id="IPR000422">
    <property type="entry name" value="DHBP_synthase_RibB"/>
</dbReference>
<dbReference type="PIRSF" id="PIRSF001259">
    <property type="entry name" value="RibA"/>
    <property type="match status" value="1"/>
</dbReference>
<evidence type="ECO:0000256" key="16">
    <source>
        <dbReference type="ARBA" id="ARBA00023268"/>
    </source>
</evidence>
<dbReference type="SUPFAM" id="SSF142695">
    <property type="entry name" value="RibA-like"/>
    <property type="match status" value="1"/>
</dbReference>
<dbReference type="HAMAP" id="MF_01283">
    <property type="entry name" value="RibBA"/>
    <property type="match status" value="1"/>
</dbReference>
<proteinExistence type="inferred from homology"/>
<evidence type="ECO:0000256" key="6">
    <source>
        <dbReference type="ARBA" id="ARBA00012762"/>
    </source>
</evidence>
<dbReference type="EC" id="3.5.4.25" evidence="6"/>
<dbReference type="FunFam" id="3.90.870.10:FF:000001">
    <property type="entry name" value="Riboflavin biosynthesis protein RibBA"/>
    <property type="match status" value="1"/>
</dbReference>
<evidence type="ECO:0000259" key="18">
    <source>
        <dbReference type="Pfam" id="PF00925"/>
    </source>
</evidence>
<keyword evidence="10" id="KW-0378">Hydrolase</keyword>
<name>A0A381VTD1_9ZZZZ</name>
<dbReference type="Pfam" id="PF00925">
    <property type="entry name" value="GTP_cyclohydro2"/>
    <property type="match status" value="1"/>
</dbReference>
<dbReference type="UniPathway" id="UPA00275">
    <property type="reaction ID" value="UER00400"/>
</dbReference>
<comment type="pathway">
    <text evidence="4">Cofactor biosynthesis; riboflavin biosynthesis; 5-amino-6-(D-ribitylamino)uracil from GTP: step 1/4.</text>
</comment>
<comment type="cofactor">
    <cofactor evidence="2">
        <name>Mg(2+)</name>
        <dbReference type="ChEBI" id="CHEBI:18420"/>
    </cofactor>
</comment>
<protein>
    <recommendedName>
        <fullName evidence="6">GTP cyclohydrolase II</fullName>
        <ecNumber evidence="6">3.5.4.25</ecNumber>
    </recommendedName>
</protein>
<dbReference type="GO" id="GO:0009231">
    <property type="term" value="P:riboflavin biosynthetic process"/>
    <property type="evidence" value="ECO:0007669"/>
    <property type="project" value="UniProtKB-UniPathway"/>
</dbReference>
<dbReference type="NCBIfam" id="NF006803">
    <property type="entry name" value="PRK09311.1"/>
    <property type="match status" value="1"/>
</dbReference>
<evidence type="ECO:0000256" key="3">
    <source>
        <dbReference type="ARBA" id="ARBA00001947"/>
    </source>
</evidence>
<dbReference type="InterPro" id="IPR016299">
    <property type="entry name" value="Riboflavin_synth_RibBA"/>
</dbReference>
<dbReference type="GO" id="GO:0003935">
    <property type="term" value="F:GTP cyclohydrolase II activity"/>
    <property type="evidence" value="ECO:0007669"/>
    <property type="project" value="UniProtKB-EC"/>
</dbReference>
<reference evidence="19" key="1">
    <citation type="submission" date="2018-05" db="EMBL/GenBank/DDBJ databases">
        <authorList>
            <person name="Lanie J.A."/>
            <person name="Ng W.-L."/>
            <person name="Kazmierczak K.M."/>
            <person name="Andrzejewski T.M."/>
            <person name="Davidsen T.M."/>
            <person name="Wayne K.J."/>
            <person name="Tettelin H."/>
            <person name="Glass J.I."/>
            <person name="Rusch D."/>
            <person name="Podicherti R."/>
            <person name="Tsui H.-C.T."/>
            <person name="Winkler M.E."/>
        </authorList>
    </citation>
    <scope>NUCLEOTIDE SEQUENCE</scope>
</reference>
<dbReference type="EMBL" id="UINC01009727">
    <property type="protein sequence ID" value="SVA43560.1"/>
    <property type="molecule type" value="Genomic_DNA"/>
</dbReference>
<comment type="similarity">
    <text evidence="5">In the N-terminal section; belongs to the DHBP synthase family.</text>
</comment>
<evidence type="ECO:0000256" key="5">
    <source>
        <dbReference type="ARBA" id="ARBA00005520"/>
    </source>
</evidence>
<keyword evidence="11" id="KW-0862">Zinc</keyword>
<evidence type="ECO:0000256" key="1">
    <source>
        <dbReference type="ARBA" id="ARBA00001936"/>
    </source>
</evidence>
<dbReference type="NCBIfam" id="NF001591">
    <property type="entry name" value="PRK00393.1"/>
    <property type="match status" value="1"/>
</dbReference>
<feature type="domain" description="GTP cyclohydrolase II" evidence="18">
    <location>
        <begin position="209"/>
        <end position="375"/>
    </location>
</feature>
<dbReference type="InterPro" id="IPR017945">
    <property type="entry name" value="DHBP_synth_RibB-like_a/b_dom"/>
</dbReference>
<evidence type="ECO:0000256" key="10">
    <source>
        <dbReference type="ARBA" id="ARBA00022801"/>
    </source>
</evidence>
<keyword evidence="14" id="KW-0464">Manganese</keyword>
<dbReference type="Gene3D" id="3.40.50.10990">
    <property type="entry name" value="GTP cyclohydrolase II"/>
    <property type="match status" value="1"/>
</dbReference>
<dbReference type="NCBIfam" id="TIGR00506">
    <property type="entry name" value="ribB"/>
    <property type="match status" value="1"/>
</dbReference>
<evidence type="ECO:0000256" key="13">
    <source>
        <dbReference type="ARBA" id="ARBA00023134"/>
    </source>
</evidence>
<keyword evidence="16" id="KW-0511">Multifunctional enzyme</keyword>
<comment type="cofactor">
    <cofactor evidence="1">
        <name>Mn(2+)</name>
        <dbReference type="ChEBI" id="CHEBI:29035"/>
    </cofactor>
</comment>
<organism evidence="19">
    <name type="scientific">marine metagenome</name>
    <dbReference type="NCBI Taxonomy" id="408172"/>
    <lineage>
        <taxon>unclassified sequences</taxon>
        <taxon>metagenomes</taxon>
        <taxon>ecological metagenomes</taxon>
    </lineage>
</organism>
<keyword evidence="9" id="KW-0547">Nucleotide-binding</keyword>
<dbReference type="NCBIfam" id="TIGR00505">
    <property type="entry name" value="ribA"/>
    <property type="match status" value="1"/>
</dbReference>
<keyword evidence="7" id="KW-0686">Riboflavin biosynthesis</keyword>
<dbReference type="CDD" id="cd00641">
    <property type="entry name" value="GTP_cyclohydro2"/>
    <property type="match status" value="1"/>
</dbReference>
<evidence type="ECO:0000256" key="9">
    <source>
        <dbReference type="ARBA" id="ARBA00022741"/>
    </source>
</evidence>
<gene>
    <name evidence="19" type="ORF">METZ01_LOCUS96414</name>
</gene>
<evidence type="ECO:0000256" key="2">
    <source>
        <dbReference type="ARBA" id="ARBA00001946"/>
    </source>
</evidence>
<dbReference type="GO" id="GO:0005525">
    <property type="term" value="F:GTP binding"/>
    <property type="evidence" value="ECO:0007669"/>
    <property type="project" value="UniProtKB-KW"/>
</dbReference>
<dbReference type="InterPro" id="IPR036144">
    <property type="entry name" value="RibA-like_sf"/>
</dbReference>